<comment type="caution">
    <text evidence="5">The sequence shown here is derived from an EMBL/GenBank/DDBJ whole genome shotgun (WGS) entry which is preliminary data.</text>
</comment>
<keyword evidence="2" id="KW-0547">Nucleotide-binding</keyword>
<reference evidence="6" key="1">
    <citation type="journal article" date="2019" name="Int. J. Syst. Evol. Microbiol.">
        <title>The Global Catalogue of Microorganisms (GCM) 10K type strain sequencing project: providing services to taxonomists for standard genome sequencing and annotation.</title>
        <authorList>
            <consortium name="The Broad Institute Genomics Platform"/>
            <consortium name="The Broad Institute Genome Sequencing Center for Infectious Disease"/>
            <person name="Wu L."/>
            <person name="Ma J."/>
        </authorList>
    </citation>
    <scope>NUCLEOTIDE SEQUENCE [LARGE SCALE GENOMIC DNA]</scope>
    <source>
        <strain evidence="6">KCTC 42182</strain>
    </source>
</reference>
<dbReference type="Gene3D" id="2.40.50.100">
    <property type="match status" value="1"/>
</dbReference>
<evidence type="ECO:0000313" key="5">
    <source>
        <dbReference type="EMBL" id="MFC3677597.1"/>
    </source>
</evidence>
<dbReference type="Proteomes" id="UP001595711">
    <property type="component" value="Unassembled WGS sequence"/>
</dbReference>
<dbReference type="SUPFAM" id="SSF52540">
    <property type="entry name" value="P-loop containing nucleoside triphosphate hydrolases"/>
    <property type="match status" value="1"/>
</dbReference>
<dbReference type="PANTHER" id="PTHR42781">
    <property type="entry name" value="SPERMIDINE/PUTRESCINE IMPORT ATP-BINDING PROTEIN POTA"/>
    <property type="match status" value="1"/>
</dbReference>
<dbReference type="SMART" id="SM00382">
    <property type="entry name" value="AAA"/>
    <property type="match status" value="1"/>
</dbReference>
<dbReference type="GO" id="GO:0005524">
    <property type="term" value="F:ATP binding"/>
    <property type="evidence" value="ECO:0007669"/>
    <property type="project" value="UniProtKB-KW"/>
</dbReference>
<dbReference type="InterPro" id="IPR013611">
    <property type="entry name" value="Transp-assoc_OB_typ2"/>
</dbReference>
<evidence type="ECO:0000256" key="2">
    <source>
        <dbReference type="ARBA" id="ARBA00022741"/>
    </source>
</evidence>
<protein>
    <submittedName>
        <fullName evidence="5">ABC transporter ATP-binding protein</fullName>
    </submittedName>
</protein>
<dbReference type="InterPro" id="IPR027417">
    <property type="entry name" value="P-loop_NTPase"/>
</dbReference>
<dbReference type="PROSITE" id="PS00211">
    <property type="entry name" value="ABC_TRANSPORTER_1"/>
    <property type="match status" value="1"/>
</dbReference>
<dbReference type="InterPro" id="IPR003439">
    <property type="entry name" value="ABC_transporter-like_ATP-bd"/>
</dbReference>
<evidence type="ECO:0000313" key="6">
    <source>
        <dbReference type="Proteomes" id="UP001595711"/>
    </source>
</evidence>
<dbReference type="Pfam" id="PF00005">
    <property type="entry name" value="ABC_tran"/>
    <property type="match status" value="1"/>
</dbReference>
<keyword evidence="6" id="KW-1185">Reference proteome</keyword>
<dbReference type="PROSITE" id="PS50893">
    <property type="entry name" value="ABC_TRANSPORTER_2"/>
    <property type="match status" value="1"/>
</dbReference>
<dbReference type="InterPro" id="IPR050093">
    <property type="entry name" value="ABC_SmlMolc_Importer"/>
</dbReference>
<evidence type="ECO:0000259" key="4">
    <source>
        <dbReference type="PROSITE" id="PS50893"/>
    </source>
</evidence>
<name>A0ABV7VKM3_9PROT</name>
<dbReference type="SUPFAM" id="SSF50331">
    <property type="entry name" value="MOP-like"/>
    <property type="match status" value="1"/>
</dbReference>
<dbReference type="Gene3D" id="3.40.50.300">
    <property type="entry name" value="P-loop containing nucleotide triphosphate hydrolases"/>
    <property type="match status" value="1"/>
</dbReference>
<proteinExistence type="predicted"/>
<organism evidence="5 6">
    <name type="scientific">Ferrovibrio xuzhouensis</name>
    <dbReference type="NCBI Taxonomy" id="1576914"/>
    <lineage>
        <taxon>Bacteria</taxon>
        <taxon>Pseudomonadati</taxon>
        <taxon>Pseudomonadota</taxon>
        <taxon>Alphaproteobacteria</taxon>
        <taxon>Rhodospirillales</taxon>
        <taxon>Rhodospirillaceae</taxon>
        <taxon>Ferrovibrio</taxon>
    </lineage>
</organism>
<dbReference type="EMBL" id="JBHRYJ010000005">
    <property type="protein sequence ID" value="MFC3677597.1"/>
    <property type="molecule type" value="Genomic_DNA"/>
</dbReference>
<dbReference type="Pfam" id="PF08402">
    <property type="entry name" value="TOBE_2"/>
    <property type="match status" value="1"/>
</dbReference>
<gene>
    <name evidence="5" type="ORF">ACFOOQ_18730</name>
</gene>
<evidence type="ECO:0000256" key="3">
    <source>
        <dbReference type="ARBA" id="ARBA00022840"/>
    </source>
</evidence>
<dbReference type="RefSeq" id="WP_379729167.1">
    <property type="nucleotide sequence ID" value="NZ_JBHRYJ010000005.1"/>
</dbReference>
<accession>A0ABV7VKM3</accession>
<evidence type="ECO:0000256" key="1">
    <source>
        <dbReference type="ARBA" id="ARBA00022448"/>
    </source>
</evidence>
<dbReference type="InterPro" id="IPR017871">
    <property type="entry name" value="ABC_transporter-like_CS"/>
</dbReference>
<dbReference type="InterPro" id="IPR003593">
    <property type="entry name" value="AAA+_ATPase"/>
</dbReference>
<keyword evidence="3 5" id="KW-0067">ATP-binding</keyword>
<sequence>MQAQAATLDVEHLMKVFDRQVVVRDVSFSLQGGELLTLLGPSGSGKTTTMRMIAGFEEPTGGDVRVAGESIVDLPVHKRDIGVVFQQYALFPHLSVFRNLAYPLEMRGLRKAEIANRVERALAMVRLEGFAGRLPKELSGGQQQRVALARAIVFEPRLLLMDEPMGALDKRLRELMQIEIRQLQQQLGITTVSVTHDQIEALVMSDLIAVLDGGVLQQLGPPLEVYQKPVNRFVADFLGESNLIDVAACQPRTEGLLCRSSRGLETLAAPLRPGEEAASWLVVRPENIQIGDAAAELPNHCRAGIREVLYVGDLLKYRVETETGEQFSIKALASAGQPWRVGDTSLIGWRTEHCLPIRS</sequence>
<keyword evidence="1" id="KW-0813">Transport</keyword>
<dbReference type="PANTHER" id="PTHR42781:SF6">
    <property type="entry name" value="SPERMIDINE_PUTRESCINE IMPORT ATP-BINDING PROTEIN POTA"/>
    <property type="match status" value="1"/>
</dbReference>
<dbReference type="InterPro" id="IPR008995">
    <property type="entry name" value="Mo/tungstate-bd_C_term_dom"/>
</dbReference>
<feature type="domain" description="ABC transporter" evidence="4">
    <location>
        <begin position="8"/>
        <end position="238"/>
    </location>
</feature>